<protein>
    <submittedName>
        <fullName evidence="2">Twin-arginine translocation pathway signal protein</fullName>
    </submittedName>
</protein>
<dbReference type="SUPFAM" id="SSF53850">
    <property type="entry name" value="Periplasmic binding protein-like II"/>
    <property type="match status" value="1"/>
</dbReference>
<dbReference type="Proteomes" id="UP000226525">
    <property type="component" value="Unassembled WGS sequence"/>
</dbReference>
<keyword evidence="1" id="KW-0732">Signal</keyword>
<evidence type="ECO:0000256" key="1">
    <source>
        <dbReference type="SAM" id="SignalP"/>
    </source>
</evidence>
<proteinExistence type="predicted"/>
<accession>A0A2D6YNB0</accession>
<comment type="caution">
    <text evidence="2">The sequence shown here is derived from an EMBL/GenBank/DDBJ whole genome shotgun (WGS) entry which is preliminary data.</text>
</comment>
<feature type="signal peptide" evidence="1">
    <location>
        <begin position="1"/>
        <end position="20"/>
    </location>
</feature>
<dbReference type="InterPro" id="IPR006059">
    <property type="entry name" value="SBP"/>
</dbReference>
<dbReference type="PANTHER" id="PTHR43649">
    <property type="entry name" value="ARABINOSE-BINDING PROTEIN-RELATED"/>
    <property type="match status" value="1"/>
</dbReference>
<evidence type="ECO:0000313" key="2">
    <source>
        <dbReference type="EMBL" id="MAH64686.1"/>
    </source>
</evidence>
<dbReference type="PANTHER" id="PTHR43649:SF12">
    <property type="entry name" value="DIACETYLCHITOBIOSE BINDING PROTEIN DASA"/>
    <property type="match status" value="1"/>
</dbReference>
<dbReference type="EMBL" id="NZEX01000180">
    <property type="protein sequence ID" value="MAH64686.1"/>
    <property type="molecule type" value="Genomic_DNA"/>
</dbReference>
<dbReference type="Gene3D" id="3.40.190.10">
    <property type="entry name" value="Periplasmic binding protein-like II"/>
    <property type="match status" value="2"/>
</dbReference>
<dbReference type="InterPro" id="IPR050490">
    <property type="entry name" value="Bact_solute-bd_prot1"/>
</dbReference>
<sequence length="438" mass="48706">MWKNFCALLCGSLMAANVFAAENILPYGLKSGKPYAGTTLNILSVVTPQFKAYELRDEEFESLTGISVNWTHIPFVSLQEKVASVGVAADGNFDVVNYLDSWGPANAYWLQPIDGWLEQDGISMDRYPDAFKKSAMFKGETLGFPLRAHPQLMFYRKDLFDKHGLSEPQTWSEVVSAGRMIKEKEGIGGLACYYGADGNRQNLFIWLNYLWAAGGDVFDSQMKPAWTTPAAIQATKDYIEMHTSDDICGEGAVSNVEQDARIQFSQGKSAMIPVWWWAYSGFYNPNQSTLTKDQVAFTGMPSYKGETVTYAISMPFSISKHSKNQEASWEFLKWLSNPELDRRNAIEREVAGEPIVNNVVTHKQSLVDPEVNAANDNIQQAAALSLANSDIMPQIPEWPEIGDLLSNAIQKASTGGNVEELMAEAGQRAERILRRAGY</sequence>
<dbReference type="AlphaFoldDB" id="A0A2D6YNB0"/>
<reference evidence="3" key="1">
    <citation type="submission" date="2017-09" db="EMBL/GenBank/DDBJ databases">
        <title>The Reconstruction of 2,631 Draft Metagenome-Assembled Genomes from the Global Oceans.</title>
        <authorList>
            <person name="Tully B.J."/>
            <person name="Graham E.D."/>
            <person name="Heidelberg J.F."/>
        </authorList>
    </citation>
    <scope>NUCLEOTIDE SEQUENCE [LARGE SCALE GENOMIC DNA]</scope>
</reference>
<dbReference type="Pfam" id="PF01547">
    <property type="entry name" value="SBP_bac_1"/>
    <property type="match status" value="1"/>
</dbReference>
<feature type="chain" id="PRO_5014945819" evidence="1">
    <location>
        <begin position="21"/>
        <end position="438"/>
    </location>
</feature>
<dbReference type="CDD" id="cd13585">
    <property type="entry name" value="PBP2_TMBP_like"/>
    <property type="match status" value="1"/>
</dbReference>
<name>A0A2D6YNB0_9DELT</name>
<evidence type="ECO:0000313" key="3">
    <source>
        <dbReference type="Proteomes" id="UP000226525"/>
    </source>
</evidence>
<gene>
    <name evidence="2" type="ORF">CMN54_14835</name>
</gene>
<organism evidence="2 3">
    <name type="scientific">SAR324 cluster bacterium</name>
    <dbReference type="NCBI Taxonomy" id="2024889"/>
    <lineage>
        <taxon>Bacteria</taxon>
        <taxon>Deltaproteobacteria</taxon>
        <taxon>SAR324 cluster</taxon>
    </lineage>
</organism>